<gene>
    <name evidence="1" type="ordered locus">GNIT_1522</name>
</gene>
<dbReference type="EMBL" id="CP003060">
    <property type="protein sequence ID" value="AEP29640.1"/>
    <property type="molecule type" value="Genomic_DNA"/>
</dbReference>
<evidence type="ECO:0000313" key="1">
    <source>
        <dbReference type="EMBL" id="AEP29640.1"/>
    </source>
</evidence>
<dbReference type="AlphaFoldDB" id="G4QGK3"/>
<dbReference type="Proteomes" id="UP000009282">
    <property type="component" value="Chromosome"/>
</dbReference>
<protein>
    <submittedName>
        <fullName evidence="1">Uncharacterized protein</fullName>
    </submittedName>
</protein>
<dbReference type="RefSeq" id="WP_014108514.1">
    <property type="nucleotide sequence ID" value="NC_016041.1"/>
</dbReference>
<reference evidence="1 2" key="1">
    <citation type="journal article" date="2011" name="J. Bacteriol.">
        <title>Complete genome sequence of seawater bacterium Glaciecola nitratireducens FR1064T.</title>
        <authorList>
            <person name="Bian F."/>
            <person name="Qin Q.L."/>
            <person name="Xie B.B."/>
            <person name="Shu Y.L."/>
            <person name="Zhang X.Y."/>
            <person name="Yu Y."/>
            <person name="Chen B."/>
            <person name="Chen X.L."/>
            <person name="Zhou B.C."/>
            <person name="Zhang Y.Z."/>
        </authorList>
    </citation>
    <scope>NUCLEOTIDE SEQUENCE [LARGE SCALE GENOMIC DNA]</scope>
    <source>
        <strain evidence="2">JCM 12485 / KCTC 12276 / FR1064</strain>
    </source>
</reference>
<proteinExistence type="predicted"/>
<dbReference type="KEGG" id="gni:GNIT_1522"/>
<dbReference type="OrthoDB" id="6322651at2"/>
<name>G4QGK3_GLANF</name>
<evidence type="ECO:0000313" key="2">
    <source>
        <dbReference type="Proteomes" id="UP000009282"/>
    </source>
</evidence>
<dbReference type="HOGENOM" id="CLU_1445760_0_0_6"/>
<organism evidence="1 2">
    <name type="scientific">Glaciecola nitratireducens (strain JCM 12485 / KCTC 12276 / FR1064)</name>
    <dbReference type="NCBI Taxonomy" id="1085623"/>
    <lineage>
        <taxon>Bacteria</taxon>
        <taxon>Pseudomonadati</taxon>
        <taxon>Pseudomonadota</taxon>
        <taxon>Gammaproteobacteria</taxon>
        <taxon>Alteromonadales</taxon>
        <taxon>Alteromonadaceae</taxon>
        <taxon>Brumicola</taxon>
    </lineage>
</organism>
<dbReference type="STRING" id="1085623.GNIT_1522"/>
<accession>G4QGK3</accession>
<sequence>MPSIRNLLFIIVSISALVYLVLQSSHGQRWLLQSQQPKLIEPALQEQRDNLHKLKAETLSDSLNKTAKSNEQDEQIKQLKNQISIMHKDISELNQKIQEIVISKNALPEHIQERVGESTPFVSNPKEQHIQEDKTAEDLQFLAPVGKTVTIEAPNKLEARQRQLEQQARLREVVQQMELTALQAISR</sequence>
<keyword evidence="2" id="KW-1185">Reference proteome</keyword>